<evidence type="ECO:0000256" key="1">
    <source>
        <dbReference type="ARBA" id="ARBA00022729"/>
    </source>
</evidence>
<feature type="compositionally biased region" description="Basic and acidic residues" evidence="2">
    <location>
        <begin position="368"/>
        <end position="378"/>
    </location>
</feature>
<keyword evidence="1" id="KW-0732">Signal</keyword>
<dbReference type="InterPro" id="IPR016047">
    <property type="entry name" value="M23ase_b-sheet_dom"/>
</dbReference>
<dbReference type="SUPFAM" id="SSF51261">
    <property type="entry name" value="Duplicated hybrid motif"/>
    <property type="match status" value="1"/>
</dbReference>
<evidence type="ECO:0000313" key="4">
    <source>
        <dbReference type="EMBL" id="SLN42094.1"/>
    </source>
</evidence>
<dbReference type="Proteomes" id="UP000193963">
    <property type="component" value="Unassembled WGS sequence"/>
</dbReference>
<feature type="region of interest" description="Disordered" evidence="2">
    <location>
        <begin position="350"/>
        <end position="390"/>
    </location>
</feature>
<proteinExistence type="predicted"/>
<keyword evidence="4" id="KW-0378">Hydrolase</keyword>
<keyword evidence="5" id="KW-1185">Reference proteome</keyword>
<evidence type="ECO:0000259" key="3">
    <source>
        <dbReference type="Pfam" id="PF01551"/>
    </source>
</evidence>
<dbReference type="PANTHER" id="PTHR21666">
    <property type="entry name" value="PEPTIDASE-RELATED"/>
    <property type="match status" value="1"/>
</dbReference>
<dbReference type="InterPro" id="IPR050570">
    <property type="entry name" value="Cell_wall_metabolism_enzyme"/>
</dbReference>
<gene>
    <name evidence="4" type="primary">mepM_2</name>
    <name evidence="4" type="ORF">PSM7751_01977</name>
</gene>
<dbReference type="EMBL" id="FWFN01000003">
    <property type="protein sequence ID" value="SLN42094.1"/>
    <property type="molecule type" value="Genomic_DNA"/>
</dbReference>
<dbReference type="GO" id="GO:0004222">
    <property type="term" value="F:metalloendopeptidase activity"/>
    <property type="evidence" value="ECO:0007669"/>
    <property type="project" value="TreeGrafter"/>
</dbReference>
<feature type="domain" description="M23ase beta-sheet core" evidence="3">
    <location>
        <begin position="130"/>
        <end position="246"/>
    </location>
</feature>
<dbReference type="AlphaFoldDB" id="A0A1X6Z6T9"/>
<dbReference type="CDD" id="cd12797">
    <property type="entry name" value="M23_peptidase"/>
    <property type="match status" value="1"/>
</dbReference>
<dbReference type="EC" id="3.4.24.-" evidence="4"/>
<evidence type="ECO:0000313" key="5">
    <source>
        <dbReference type="Proteomes" id="UP000193963"/>
    </source>
</evidence>
<dbReference type="PANTHER" id="PTHR21666:SF289">
    <property type="entry name" value="L-ALA--D-GLU ENDOPEPTIDASE"/>
    <property type="match status" value="1"/>
</dbReference>
<protein>
    <submittedName>
        <fullName evidence="4">Murein DD-endopeptidase MepM</fullName>
        <ecNumber evidence="4">3.4.24.-</ecNumber>
    </submittedName>
</protein>
<dbReference type="InterPro" id="IPR011055">
    <property type="entry name" value="Dup_hybrid_motif"/>
</dbReference>
<name>A0A1X6Z6T9_9RHOB</name>
<accession>A0A1X6Z6T9</accession>
<evidence type="ECO:0000256" key="2">
    <source>
        <dbReference type="SAM" id="MobiDB-lite"/>
    </source>
</evidence>
<dbReference type="Pfam" id="PF01551">
    <property type="entry name" value="Peptidase_M23"/>
    <property type="match status" value="1"/>
</dbReference>
<organism evidence="4 5">
    <name type="scientific">Pseudooceanicola marinus</name>
    <dbReference type="NCBI Taxonomy" id="396013"/>
    <lineage>
        <taxon>Bacteria</taxon>
        <taxon>Pseudomonadati</taxon>
        <taxon>Pseudomonadota</taxon>
        <taxon>Alphaproteobacteria</taxon>
        <taxon>Rhodobacterales</taxon>
        <taxon>Paracoccaceae</taxon>
        <taxon>Pseudooceanicola</taxon>
    </lineage>
</organism>
<reference evidence="4 5" key="1">
    <citation type="submission" date="2017-03" db="EMBL/GenBank/DDBJ databases">
        <authorList>
            <person name="Afonso C.L."/>
            <person name="Miller P.J."/>
            <person name="Scott M.A."/>
            <person name="Spackman E."/>
            <person name="Goraichik I."/>
            <person name="Dimitrov K.M."/>
            <person name="Suarez D.L."/>
            <person name="Swayne D.E."/>
        </authorList>
    </citation>
    <scope>NUCLEOTIDE SEQUENCE [LARGE SCALE GENOMIC DNA]</scope>
    <source>
        <strain evidence="4 5">CECT 7751</strain>
    </source>
</reference>
<dbReference type="Gene3D" id="2.70.70.10">
    <property type="entry name" value="Glucose Permease (Domain IIA)"/>
    <property type="match status" value="1"/>
</dbReference>
<sequence length="390" mass="41716">MRNGLNNRERAGIFPALLVWARQGQRALAASAPGRIQGAVALRRHGARHACEEPLPPRPGRRCLALLSPRRGGLLSLLLAAWPAFAQEAPRLALPLDCIPGRTCHIQNYVDADPGSGARDFTCGPLTYDGHKGTDFALPDLALMRARVTVRAAAPGRVTGLRDGMADTPWTPETNLGGKDCGNGLVIDHGHGWETQYCHMARGSLMVRKGQQVDTGAPLGRVGMSGRSQFPHLHLSLRHDGQVVDPFAPDTPATCGTEPAAQLWVDPLPYQPGGIISTGFLDALPGYSDIKAGTAARPALPADSPALVLWAHLFGVRAGDRLTLVVHAPDGTFSRQDITLDRPQAQLFPRPWQAPARAPRARSLHGAGHSDPRRESPVTDHLAGSDHPLT</sequence>